<dbReference type="CDD" id="cd02412">
    <property type="entry name" value="KH-II_30S_S3"/>
    <property type="match status" value="1"/>
</dbReference>
<dbReference type="PANTHER" id="PTHR11760:SF19">
    <property type="entry name" value="SMALL RIBOSOMAL SUBUNIT PROTEIN US3C"/>
    <property type="match status" value="1"/>
</dbReference>
<accession>A0A088CJ40</accession>
<keyword evidence="3 5" id="KW-0687">Ribonucleoprotein</keyword>
<dbReference type="Gene3D" id="3.30.300.20">
    <property type="match status" value="1"/>
</dbReference>
<dbReference type="RefSeq" id="YP_009057488.1">
    <property type="nucleotide sequence ID" value="NC_024817.1"/>
</dbReference>
<dbReference type="GO" id="GO:0006412">
    <property type="term" value="P:translation"/>
    <property type="evidence" value="ECO:0007669"/>
    <property type="project" value="UniProtKB-UniRule"/>
</dbReference>
<protein>
    <recommendedName>
        <fullName evidence="4 5">Small ribosomal subunit protein uS3c</fullName>
    </recommendedName>
</protein>
<comment type="similarity">
    <text evidence="1 5 6">Belongs to the universal ribosomal protein uS3 family.</text>
</comment>
<evidence type="ECO:0000256" key="3">
    <source>
        <dbReference type="ARBA" id="ARBA00023274"/>
    </source>
</evidence>
<dbReference type="InterPro" id="IPR005704">
    <property type="entry name" value="Ribosomal_uS3_bac-typ"/>
</dbReference>
<dbReference type="AlphaFoldDB" id="A0A088CJ40"/>
<dbReference type="InterPro" id="IPR009019">
    <property type="entry name" value="KH_sf_prok-type"/>
</dbReference>
<comment type="subunit">
    <text evidence="5 7">Part of the 30S ribosomal subunit.</text>
</comment>
<organism evidence="9">
    <name type="scientific">Prasinoderma coloniale</name>
    <dbReference type="NCBI Taxonomy" id="156133"/>
    <lineage>
        <taxon>Eukaryota</taxon>
        <taxon>Viridiplantae</taxon>
        <taxon>Prasinodermophyta</taxon>
        <taxon>Prasinodermophyceae</taxon>
        <taxon>Prasinodermales</taxon>
        <taxon>Prasinodermaceae</taxon>
        <taxon>Prasinoderma</taxon>
    </lineage>
</organism>
<dbReference type="GO" id="GO:0022627">
    <property type="term" value="C:cytosolic small ribosomal subunit"/>
    <property type="evidence" value="ECO:0007669"/>
    <property type="project" value="TreeGrafter"/>
</dbReference>
<keyword evidence="7 9" id="KW-0150">Chloroplast</keyword>
<feature type="domain" description="Small ribosomal subunit protein uS3 C-terminal" evidence="8">
    <location>
        <begin position="139"/>
        <end position="220"/>
    </location>
</feature>
<dbReference type="GO" id="GO:0003723">
    <property type="term" value="F:RNA binding"/>
    <property type="evidence" value="ECO:0007669"/>
    <property type="project" value="InterPro"/>
</dbReference>
<dbReference type="EMBL" id="KJ746598">
    <property type="protein sequence ID" value="AID67566.1"/>
    <property type="molecule type" value="Genomic_DNA"/>
</dbReference>
<proteinExistence type="inferred from homology"/>
<dbReference type="InterPro" id="IPR036419">
    <property type="entry name" value="Ribosomal_S3_C_sf"/>
</dbReference>
<evidence type="ECO:0000313" key="9">
    <source>
        <dbReference type="EMBL" id="AID67566.1"/>
    </source>
</evidence>
<evidence type="ECO:0000256" key="1">
    <source>
        <dbReference type="ARBA" id="ARBA00010761"/>
    </source>
</evidence>
<comment type="subcellular location">
    <subcellularLocation>
        <location evidence="5 7">Plastid</location>
        <location evidence="5 7">Chloroplast</location>
    </subcellularLocation>
</comment>
<keyword evidence="2 5" id="KW-0689">Ribosomal protein</keyword>
<evidence type="ECO:0000256" key="7">
    <source>
        <dbReference type="RuleBase" id="RU003626"/>
    </source>
</evidence>
<sequence>MGQKIHPLGFRLGVTQEHTAHWFVPKREYAGLLYQDILIRDYLNKKFSELGIISVQIHRQKKRLILHLSVTRLDILLRQPKDTLKIARAELKKLLTENNSRLQTELHQEDGYIDQAIKFQIQAVENPDVHAQVLASHVVQQLETRVPFRRAVREVIRKAEFAGVRGIKIQISGRLNGAEIARSEWVRKGRVPLHTLRAKIDYALCTAKTIYGILGVKVWVYQP</sequence>
<dbReference type="GeneID" id="20357998"/>
<dbReference type="NCBIfam" id="TIGR01009">
    <property type="entry name" value="rpsC_bact"/>
    <property type="match status" value="1"/>
</dbReference>
<dbReference type="PANTHER" id="PTHR11760">
    <property type="entry name" value="30S/40S RIBOSOMAL PROTEIN S3"/>
    <property type="match status" value="1"/>
</dbReference>
<evidence type="ECO:0000256" key="5">
    <source>
        <dbReference type="HAMAP-Rule" id="MF_01309"/>
    </source>
</evidence>
<evidence type="ECO:0000259" key="8">
    <source>
        <dbReference type="Pfam" id="PF00189"/>
    </source>
</evidence>
<geneLocation type="chloroplast" evidence="9"/>
<dbReference type="GO" id="GO:0009507">
    <property type="term" value="C:chloroplast"/>
    <property type="evidence" value="ECO:0007669"/>
    <property type="project" value="UniProtKB-SubCell"/>
</dbReference>
<gene>
    <name evidence="5 9" type="primary">rps3</name>
</gene>
<name>A0A088CJ40_9VIRI</name>
<dbReference type="SUPFAM" id="SSF54821">
    <property type="entry name" value="Ribosomal protein S3 C-terminal domain"/>
    <property type="match status" value="1"/>
</dbReference>
<dbReference type="Gene3D" id="3.30.1140.32">
    <property type="entry name" value="Ribosomal protein S3, C-terminal domain"/>
    <property type="match status" value="1"/>
</dbReference>
<dbReference type="PROSITE" id="PS00548">
    <property type="entry name" value="RIBOSOMAL_S3"/>
    <property type="match status" value="1"/>
</dbReference>
<dbReference type="SUPFAM" id="SSF54814">
    <property type="entry name" value="Prokaryotic type KH domain (KH-domain type II)"/>
    <property type="match status" value="1"/>
</dbReference>
<dbReference type="InterPro" id="IPR057258">
    <property type="entry name" value="Ribosomal_uS3"/>
</dbReference>
<evidence type="ECO:0000256" key="2">
    <source>
        <dbReference type="ARBA" id="ARBA00022980"/>
    </source>
</evidence>
<dbReference type="InterPro" id="IPR001351">
    <property type="entry name" value="Ribosomal_uS3_C"/>
</dbReference>
<dbReference type="HAMAP" id="MF_01309_B">
    <property type="entry name" value="Ribosomal_uS3_B"/>
    <property type="match status" value="1"/>
</dbReference>
<dbReference type="GO" id="GO:0003735">
    <property type="term" value="F:structural constituent of ribosome"/>
    <property type="evidence" value="ECO:0007669"/>
    <property type="project" value="InterPro"/>
</dbReference>
<keyword evidence="7 9" id="KW-0934">Plastid</keyword>
<dbReference type="Pfam" id="PF00189">
    <property type="entry name" value="Ribosomal_S3_C"/>
    <property type="match status" value="1"/>
</dbReference>
<evidence type="ECO:0000256" key="4">
    <source>
        <dbReference type="ARBA" id="ARBA00035154"/>
    </source>
</evidence>
<reference evidence="9" key="1">
    <citation type="journal article" date="2014" name="BMC Genomics">
        <title>Six newly sequenced chloroplast genomes from prasinophyte green algae provide insights into the relationships among prasinophyte lineages and the diversity of streamlined genome architecture in picoplanktonic species.</title>
        <authorList>
            <person name="Lemieux C."/>
            <person name="Otis C."/>
            <person name="Turmel M."/>
        </authorList>
    </citation>
    <scope>NUCLEOTIDE SEQUENCE</scope>
</reference>
<evidence type="ECO:0000256" key="6">
    <source>
        <dbReference type="RuleBase" id="RU003624"/>
    </source>
</evidence>
<dbReference type="InterPro" id="IPR015946">
    <property type="entry name" value="KH_dom-like_a/b"/>
</dbReference>
<dbReference type="InterPro" id="IPR018280">
    <property type="entry name" value="Ribosomal_uS3_CS"/>
</dbReference>